<evidence type="ECO:0000313" key="7">
    <source>
        <dbReference type="EMBL" id="RVU13183.1"/>
    </source>
</evidence>
<dbReference type="Gene3D" id="3.40.960.10">
    <property type="entry name" value="VSR Endonuclease"/>
    <property type="match status" value="1"/>
</dbReference>
<dbReference type="InterPro" id="IPR004603">
    <property type="entry name" value="DNA_mismatch_endonuc_vsr"/>
</dbReference>
<reference evidence="7 8" key="1">
    <citation type="submission" date="2019-01" db="EMBL/GenBank/DDBJ databases">
        <authorList>
            <person name="Chen W.-M."/>
        </authorList>
    </citation>
    <scope>NUCLEOTIDE SEQUENCE [LARGE SCALE GENOMIC DNA]</scope>
    <source>
        <strain evidence="7 8">TER-1</strain>
    </source>
</reference>
<dbReference type="GO" id="GO:0016787">
    <property type="term" value="F:hydrolase activity"/>
    <property type="evidence" value="ECO:0007669"/>
    <property type="project" value="UniProtKB-KW"/>
</dbReference>
<organism evidence="7 8">
    <name type="scientific">Methylobacterium oryzihabitans</name>
    <dbReference type="NCBI Taxonomy" id="2499852"/>
    <lineage>
        <taxon>Bacteria</taxon>
        <taxon>Pseudomonadati</taxon>
        <taxon>Pseudomonadota</taxon>
        <taxon>Alphaproteobacteria</taxon>
        <taxon>Hyphomicrobiales</taxon>
        <taxon>Methylobacteriaceae</taxon>
        <taxon>Methylobacterium</taxon>
    </lineage>
</organism>
<accession>A0A3S3U161</accession>
<evidence type="ECO:0000256" key="2">
    <source>
        <dbReference type="ARBA" id="ARBA00022759"/>
    </source>
</evidence>
<comment type="similarity">
    <text evidence="6">Belongs to the Vsr family.</text>
</comment>
<dbReference type="SUPFAM" id="SSF52980">
    <property type="entry name" value="Restriction endonuclease-like"/>
    <property type="match status" value="1"/>
</dbReference>
<dbReference type="Proteomes" id="UP000286997">
    <property type="component" value="Unassembled WGS sequence"/>
</dbReference>
<evidence type="ECO:0000256" key="3">
    <source>
        <dbReference type="ARBA" id="ARBA00022763"/>
    </source>
</evidence>
<dbReference type="GO" id="GO:0004519">
    <property type="term" value="F:endonuclease activity"/>
    <property type="evidence" value="ECO:0007669"/>
    <property type="project" value="UniProtKB-KW"/>
</dbReference>
<proteinExistence type="inferred from homology"/>
<keyword evidence="4" id="KW-0378">Hydrolase</keyword>
<dbReference type="EMBL" id="SACP01000046">
    <property type="protein sequence ID" value="RVU13183.1"/>
    <property type="molecule type" value="Genomic_DNA"/>
</dbReference>
<evidence type="ECO:0000256" key="6">
    <source>
        <dbReference type="ARBA" id="ARBA00029466"/>
    </source>
</evidence>
<evidence type="ECO:0000313" key="8">
    <source>
        <dbReference type="Proteomes" id="UP000286997"/>
    </source>
</evidence>
<keyword evidence="2 7" id="KW-0255">Endonuclease</keyword>
<evidence type="ECO:0000256" key="1">
    <source>
        <dbReference type="ARBA" id="ARBA00022722"/>
    </source>
</evidence>
<sequence>MRRIRTAGTAPEIALRSRLHALNLRYRISYPVPGKPRRTIDIAFTRYRLAVFVDGCFWHGCPVHGTLPKTNAPFWANKISTNRGRDRDTDLALAAAGWDVLRIWEHTEPEEASRMILSALGRGLIKLAARPAGLRA</sequence>
<name>A0A3S3U161_9HYPH</name>
<protein>
    <submittedName>
        <fullName evidence="7">DNA mismatch endonuclease Vsr</fullName>
    </submittedName>
</protein>
<dbReference type="NCBIfam" id="TIGR00632">
    <property type="entry name" value="vsr"/>
    <property type="match status" value="1"/>
</dbReference>
<gene>
    <name evidence="7" type="primary">vsr</name>
    <name evidence="7" type="ORF">EOE48_26800</name>
</gene>
<comment type="caution">
    <text evidence="7">The sequence shown here is derived from an EMBL/GenBank/DDBJ whole genome shotgun (WGS) entry which is preliminary data.</text>
</comment>
<dbReference type="InterPro" id="IPR011335">
    <property type="entry name" value="Restrct_endonuc-II-like"/>
</dbReference>
<evidence type="ECO:0000256" key="5">
    <source>
        <dbReference type="ARBA" id="ARBA00023204"/>
    </source>
</evidence>
<dbReference type="CDD" id="cd00221">
    <property type="entry name" value="Vsr"/>
    <property type="match status" value="1"/>
</dbReference>
<dbReference type="Pfam" id="PF03852">
    <property type="entry name" value="Vsr"/>
    <property type="match status" value="1"/>
</dbReference>
<dbReference type="AlphaFoldDB" id="A0A3S3U161"/>
<dbReference type="GO" id="GO:0006298">
    <property type="term" value="P:mismatch repair"/>
    <property type="evidence" value="ECO:0007669"/>
    <property type="project" value="InterPro"/>
</dbReference>
<keyword evidence="1" id="KW-0540">Nuclease</keyword>
<keyword evidence="8" id="KW-1185">Reference proteome</keyword>
<evidence type="ECO:0000256" key="4">
    <source>
        <dbReference type="ARBA" id="ARBA00022801"/>
    </source>
</evidence>
<keyword evidence="5" id="KW-0234">DNA repair</keyword>
<dbReference type="OrthoDB" id="9801520at2"/>
<keyword evidence="3" id="KW-0227">DNA damage</keyword>